<keyword evidence="1" id="KW-1133">Transmembrane helix</keyword>
<keyword evidence="1" id="KW-0812">Transmembrane</keyword>
<reference evidence="2" key="1">
    <citation type="journal article" date="2014" name="Int. J. Syst. Evol. Microbiol.">
        <title>Complete genome sequence of Corynebacterium casei LMG S-19264T (=DSM 44701T), isolated from a smear-ripened cheese.</title>
        <authorList>
            <consortium name="US DOE Joint Genome Institute (JGI-PGF)"/>
            <person name="Walter F."/>
            <person name="Albersmeier A."/>
            <person name="Kalinowski J."/>
            <person name="Ruckert C."/>
        </authorList>
    </citation>
    <scope>NUCLEOTIDE SEQUENCE</scope>
    <source>
        <strain evidence="2">KCTC 42249</strain>
    </source>
</reference>
<feature type="transmembrane region" description="Helical" evidence="1">
    <location>
        <begin position="383"/>
        <end position="408"/>
    </location>
</feature>
<organism evidence="2 3">
    <name type="scientific">Tianweitania populi</name>
    <dbReference type="NCBI Taxonomy" id="1607949"/>
    <lineage>
        <taxon>Bacteria</taxon>
        <taxon>Pseudomonadati</taxon>
        <taxon>Pseudomonadota</taxon>
        <taxon>Alphaproteobacteria</taxon>
        <taxon>Hyphomicrobiales</taxon>
        <taxon>Phyllobacteriaceae</taxon>
        <taxon>Tianweitania</taxon>
    </lineage>
</organism>
<dbReference type="Pfam" id="PF03929">
    <property type="entry name" value="PepSY_TM"/>
    <property type="match status" value="1"/>
</dbReference>
<evidence type="ECO:0000313" key="3">
    <source>
        <dbReference type="Proteomes" id="UP000630142"/>
    </source>
</evidence>
<sequence>MSLASSHTTGHSTGVAPHAVPQHGSSFKAFISRFHFYVGLFVGPFLIVAAITGTLYALTPQIETWLYREQLTTTSTGEPQPLAAQVQAARTYIGDAPTLSAVRPTTGPGMTTRVMFTDPALGASESRAIFVDPVTLDIKGDLIAYGTSGILPFRTTLDYLHRSIMLGDLGRAYSELAASWLWILTLGGVLLWLWRSTGKLANQQPANKSLQLHHKHGIIGVVLSLGLLFLSATGLTWSQWAGARIDDLRNTMGWITPTVSTSLEGALSDTGGEHAEHNAAAAGGHAHHHTPGMVMPADDPSTRLDEVLTAAKAGGIDSPMLEIKVPKPGSAWVVREYDRAWPSQVDTVAINPNTMAVTSRADFVTFPISAKLVQWGIAAHMGLLFGIVNQLVLAVLGISLVAVVIYGYRIWWRHRPKPGALPHTLVQSWLRLNITWKAIMLVTVVVLGWALPVLGVSVVAFVLVDILRWRMAQPPAAA</sequence>
<protein>
    <submittedName>
        <fullName evidence="2">Membrane protein</fullName>
    </submittedName>
</protein>
<keyword evidence="3" id="KW-1185">Reference proteome</keyword>
<feature type="transmembrane region" description="Helical" evidence="1">
    <location>
        <begin position="172"/>
        <end position="194"/>
    </location>
</feature>
<reference evidence="2" key="2">
    <citation type="submission" date="2020-09" db="EMBL/GenBank/DDBJ databases">
        <authorList>
            <person name="Sun Q."/>
            <person name="Kim S."/>
        </authorList>
    </citation>
    <scope>NUCLEOTIDE SEQUENCE</scope>
    <source>
        <strain evidence="2">KCTC 42249</strain>
    </source>
</reference>
<comment type="caution">
    <text evidence="2">The sequence shown here is derived from an EMBL/GenBank/DDBJ whole genome shotgun (WGS) entry which is preliminary data.</text>
</comment>
<gene>
    <name evidence="2" type="ORF">GCM10016234_21860</name>
</gene>
<name>A0A8J3GM38_9HYPH</name>
<dbReference type="EMBL" id="BMZQ01000002">
    <property type="protein sequence ID" value="GHD15262.1"/>
    <property type="molecule type" value="Genomic_DNA"/>
</dbReference>
<feature type="transmembrane region" description="Helical" evidence="1">
    <location>
        <begin position="438"/>
        <end position="464"/>
    </location>
</feature>
<dbReference type="Proteomes" id="UP000630142">
    <property type="component" value="Unassembled WGS sequence"/>
</dbReference>
<proteinExistence type="predicted"/>
<feature type="transmembrane region" description="Helical" evidence="1">
    <location>
        <begin position="34"/>
        <end position="58"/>
    </location>
</feature>
<dbReference type="AlphaFoldDB" id="A0A8J3GM38"/>
<dbReference type="InterPro" id="IPR005625">
    <property type="entry name" value="PepSY-ass_TM"/>
</dbReference>
<feature type="transmembrane region" description="Helical" evidence="1">
    <location>
        <begin position="214"/>
        <end position="235"/>
    </location>
</feature>
<evidence type="ECO:0000313" key="2">
    <source>
        <dbReference type="EMBL" id="GHD15262.1"/>
    </source>
</evidence>
<dbReference type="RefSeq" id="WP_189503754.1">
    <property type="nucleotide sequence ID" value="NZ_BMZQ01000002.1"/>
</dbReference>
<accession>A0A8J3GM38</accession>
<dbReference type="PANTHER" id="PTHR34219:SF1">
    <property type="entry name" value="PEPSY DOMAIN-CONTAINING PROTEIN"/>
    <property type="match status" value="1"/>
</dbReference>
<evidence type="ECO:0000256" key="1">
    <source>
        <dbReference type="SAM" id="Phobius"/>
    </source>
</evidence>
<keyword evidence="1" id="KW-0472">Membrane</keyword>
<dbReference type="PANTHER" id="PTHR34219">
    <property type="entry name" value="IRON-REGULATED INNER MEMBRANE PROTEIN-RELATED"/>
    <property type="match status" value="1"/>
</dbReference>